<proteinExistence type="predicted"/>
<dbReference type="RefSeq" id="WP_308701938.1">
    <property type="nucleotide sequence ID" value="NZ_AP027463.1"/>
</dbReference>
<protein>
    <submittedName>
        <fullName evidence="1">Uncharacterized protein</fullName>
    </submittedName>
</protein>
<name>A0ABU1A5V8_9LACO</name>
<reference evidence="1 2" key="1">
    <citation type="journal article" date="2023" name="Int. J. Syst. Evol. Microbiol.">
        <title>Lactiplantibacillus brownii sp. nov., a novel psychrotolerant species isolated from sauerkraut.</title>
        <authorList>
            <person name="Heng Y.C."/>
            <person name="Silvaraju S."/>
            <person name="Lee J.K.Y."/>
            <person name="Kittelmann S."/>
        </authorList>
    </citation>
    <scope>NUCLEOTIDE SEQUENCE [LARGE SCALE GENOMIC DNA]</scope>
    <source>
        <strain evidence="1 2">WILCCON 0030</strain>
    </source>
</reference>
<comment type="caution">
    <text evidence="1">The sequence shown here is derived from an EMBL/GenBank/DDBJ whole genome shotgun (WGS) entry which is preliminary data.</text>
</comment>
<dbReference type="Proteomes" id="UP001227831">
    <property type="component" value="Unassembled WGS sequence"/>
</dbReference>
<keyword evidence="2" id="KW-1185">Reference proteome</keyword>
<gene>
    <name evidence="1" type="ORF">RA086_00310</name>
</gene>
<evidence type="ECO:0000313" key="2">
    <source>
        <dbReference type="Proteomes" id="UP001227831"/>
    </source>
</evidence>
<evidence type="ECO:0000313" key="1">
    <source>
        <dbReference type="EMBL" id="MDQ7936090.1"/>
    </source>
</evidence>
<sequence length="107" mass="11601">MGRFDLELGDDYALLLDTQRTPSEAKPFIIAIVVAHALGNAGIREAELTALIKKMMAGMPAVSNVTTTQVKQALADYDLVTKADGFISPTPLVARFQVKPEEEILND</sequence>
<organism evidence="1 2">
    <name type="scientific">Lactiplantibacillus brownii</name>
    <dbReference type="NCBI Taxonomy" id="3069269"/>
    <lineage>
        <taxon>Bacteria</taxon>
        <taxon>Bacillati</taxon>
        <taxon>Bacillota</taxon>
        <taxon>Bacilli</taxon>
        <taxon>Lactobacillales</taxon>
        <taxon>Lactobacillaceae</taxon>
        <taxon>Lactiplantibacillus</taxon>
    </lineage>
</organism>
<accession>A0ABU1A5V8</accession>
<dbReference type="EMBL" id="JAVCWF010000001">
    <property type="protein sequence ID" value="MDQ7936090.1"/>
    <property type="molecule type" value="Genomic_DNA"/>
</dbReference>